<keyword evidence="2" id="KW-1185">Reference proteome</keyword>
<dbReference type="Proteomes" id="UP001195965">
    <property type="component" value="Chromosome"/>
</dbReference>
<proteinExistence type="predicted"/>
<name>A0ACD5HIM9_9PROT</name>
<accession>A0ACD5HIM9</accession>
<organism evidence="1 2">
    <name type="scientific">Acidithiobacillus montserratensis</name>
    <dbReference type="NCBI Taxonomy" id="2729135"/>
    <lineage>
        <taxon>Bacteria</taxon>
        <taxon>Pseudomonadati</taxon>
        <taxon>Pseudomonadota</taxon>
        <taxon>Acidithiobacillia</taxon>
        <taxon>Acidithiobacillales</taxon>
        <taxon>Acidithiobacillaceae</taxon>
        <taxon>Acidithiobacillus</taxon>
    </lineage>
</organism>
<protein>
    <submittedName>
        <fullName evidence="1">Uncharacterized protein</fullName>
    </submittedName>
</protein>
<dbReference type="EMBL" id="CP127526">
    <property type="protein sequence ID" value="XRI74624.1"/>
    <property type="molecule type" value="Genomic_DNA"/>
</dbReference>
<reference evidence="1 2" key="1">
    <citation type="journal article" date="2021" name="ISME J.">
        <title>Genomic evolution of the class Acidithiobacillia: deep-branching Proteobacteria living in extreme acidic conditions.</title>
        <authorList>
            <person name="Moya-Beltran A."/>
            <person name="Beard S."/>
            <person name="Rojas-Villalobos C."/>
            <person name="Issotta F."/>
            <person name="Gallardo Y."/>
            <person name="Ulloa R."/>
            <person name="Giaveno A."/>
            <person name="Degli Esposti M."/>
            <person name="Johnson D.B."/>
            <person name="Quatrini R."/>
        </authorList>
    </citation>
    <scope>NUCLEOTIDE SEQUENCE [LARGE SCALE GENOMIC DNA]</scope>
    <source>
        <strain evidence="1 2">GG1-14</strain>
    </source>
</reference>
<evidence type="ECO:0000313" key="1">
    <source>
        <dbReference type="EMBL" id="XRI74624.1"/>
    </source>
</evidence>
<sequence length="136" mass="15579">MKQVLRNGKPCGQLQTVIPLHMHLYCRALAFAQGVSDREMIQACAQGFVRDRPWEHGLRWRTSPRWGLVSELEWTQVTVSLPDSLAKELVAIGEGQNVPAASVLYTMFFWYSWVVYPPLHEKVRRSQEAPCQNSLP</sequence>
<evidence type="ECO:0000313" key="2">
    <source>
        <dbReference type="Proteomes" id="UP001195965"/>
    </source>
</evidence>
<gene>
    <name evidence="1" type="ORF">HHS34_005380</name>
</gene>